<protein>
    <submittedName>
        <fullName evidence="1">Uncharacterized protein</fullName>
    </submittedName>
</protein>
<dbReference type="EMBL" id="CM017647">
    <property type="protein sequence ID" value="TYJ05056.1"/>
    <property type="molecule type" value="Genomic_DNA"/>
</dbReference>
<dbReference type="Proteomes" id="UP000323597">
    <property type="component" value="Chromosome A12"/>
</dbReference>
<keyword evidence="2" id="KW-1185">Reference proteome</keyword>
<evidence type="ECO:0000313" key="2">
    <source>
        <dbReference type="Proteomes" id="UP000323597"/>
    </source>
</evidence>
<proteinExistence type="predicted"/>
<name>A0A5D2WTZ9_GOSMU</name>
<dbReference type="AlphaFoldDB" id="A0A5D2WTZ9"/>
<organism evidence="1 2">
    <name type="scientific">Gossypium mustelinum</name>
    <name type="common">Cotton</name>
    <name type="synonym">Gossypium caicoense</name>
    <dbReference type="NCBI Taxonomy" id="34275"/>
    <lineage>
        <taxon>Eukaryota</taxon>
        <taxon>Viridiplantae</taxon>
        <taxon>Streptophyta</taxon>
        <taxon>Embryophyta</taxon>
        <taxon>Tracheophyta</taxon>
        <taxon>Spermatophyta</taxon>
        <taxon>Magnoliopsida</taxon>
        <taxon>eudicotyledons</taxon>
        <taxon>Gunneridae</taxon>
        <taxon>Pentapetalae</taxon>
        <taxon>rosids</taxon>
        <taxon>malvids</taxon>
        <taxon>Malvales</taxon>
        <taxon>Malvaceae</taxon>
        <taxon>Malvoideae</taxon>
        <taxon>Gossypium</taxon>
    </lineage>
</organism>
<gene>
    <name evidence="1" type="ORF">E1A91_A12G139300v1</name>
</gene>
<evidence type="ECO:0000313" key="1">
    <source>
        <dbReference type="EMBL" id="TYJ05056.1"/>
    </source>
</evidence>
<reference evidence="1 2" key="1">
    <citation type="submission" date="2019-07" db="EMBL/GenBank/DDBJ databases">
        <title>WGS assembly of Gossypium mustelinum.</title>
        <authorList>
            <person name="Chen Z.J."/>
            <person name="Sreedasyam A."/>
            <person name="Ando A."/>
            <person name="Song Q."/>
            <person name="De L."/>
            <person name="Hulse-Kemp A."/>
            <person name="Ding M."/>
            <person name="Ye W."/>
            <person name="Kirkbride R."/>
            <person name="Jenkins J."/>
            <person name="Plott C."/>
            <person name="Lovell J."/>
            <person name="Lin Y.-M."/>
            <person name="Vaughn R."/>
            <person name="Liu B."/>
            <person name="Li W."/>
            <person name="Simpson S."/>
            <person name="Scheffler B."/>
            <person name="Saski C."/>
            <person name="Grover C."/>
            <person name="Hu G."/>
            <person name="Conover J."/>
            <person name="Carlson J."/>
            <person name="Shu S."/>
            <person name="Boston L."/>
            <person name="Williams M."/>
            <person name="Peterson D."/>
            <person name="Mcgee K."/>
            <person name="Jones D."/>
            <person name="Wendel J."/>
            <person name="Stelly D."/>
            <person name="Grimwood J."/>
            <person name="Schmutz J."/>
        </authorList>
    </citation>
    <scope>NUCLEOTIDE SEQUENCE [LARGE SCALE GENOMIC DNA]</scope>
    <source>
        <strain evidence="1">1408120.09</strain>
    </source>
</reference>
<accession>A0A5D2WTZ9</accession>
<sequence length="138" mass="16276">MSKSPIHSQNTRTNFLPPPQCCFILFLELKPVLIFCFKKPFNFCFYKKKKENPKCLVCLLISLTLPYSPTKRLVPRPSVRDQRRPADGASTVRLRWRRATWGMGANVERGTWRSYVEVLVLRAWKLSRRQQWRKGPLP</sequence>